<protein>
    <submittedName>
        <fullName evidence="1">Uncharacterized protein</fullName>
    </submittedName>
</protein>
<reference evidence="1 2" key="1">
    <citation type="journal article" date="2019" name="Emerg. Microbes Infect.">
        <title>Comprehensive subspecies identification of 175 nontuberculous mycobacteria species based on 7547 genomic profiles.</title>
        <authorList>
            <person name="Matsumoto Y."/>
            <person name="Kinjo T."/>
            <person name="Motooka D."/>
            <person name="Nabeya D."/>
            <person name="Jung N."/>
            <person name="Uechi K."/>
            <person name="Horii T."/>
            <person name="Iida T."/>
            <person name="Fujita J."/>
            <person name="Nakamura S."/>
        </authorList>
    </citation>
    <scope>NUCLEOTIDE SEQUENCE [LARGE SCALE GENOMIC DNA]</scope>
    <source>
        <strain evidence="1 2">JCM 30725</strain>
    </source>
</reference>
<gene>
    <name evidence="1" type="ORF">MBOU_01550</name>
</gene>
<name>A0A7I9YHY6_MYCBU</name>
<dbReference type="Proteomes" id="UP000465360">
    <property type="component" value="Unassembled WGS sequence"/>
</dbReference>
<dbReference type="AlphaFoldDB" id="A0A7I9YHY6"/>
<proteinExistence type="predicted"/>
<evidence type="ECO:0000313" key="1">
    <source>
        <dbReference type="EMBL" id="GFG88113.1"/>
    </source>
</evidence>
<sequence length="64" mass="7169">MSDGLDERERALRKLPLPYSLALRLRDAGVAREVICEYVGVEGDSLDGVYRIAEAKLIALQHKE</sequence>
<comment type="caution">
    <text evidence="1">The sequence shown here is derived from an EMBL/GenBank/DDBJ whole genome shotgun (WGS) entry which is preliminary data.</text>
</comment>
<keyword evidence="2" id="KW-1185">Reference proteome</keyword>
<accession>A0A7I9YHY6</accession>
<dbReference type="RefSeq" id="WP_163706698.1">
    <property type="nucleotide sequence ID" value="NZ_BLKZ01000001.1"/>
</dbReference>
<organism evidence="1 2">
    <name type="scientific">Mycobacterium bourgelatii</name>
    <dbReference type="NCBI Taxonomy" id="1273442"/>
    <lineage>
        <taxon>Bacteria</taxon>
        <taxon>Bacillati</taxon>
        <taxon>Actinomycetota</taxon>
        <taxon>Actinomycetes</taxon>
        <taxon>Mycobacteriales</taxon>
        <taxon>Mycobacteriaceae</taxon>
        <taxon>Mycobacterium</taxon>
    </lineage>
</organism>
<evidence type="ECO:0000313" key="2">
    <source>
        <dbReference type="Proteomes" id="UP000465360"/>
    </source>
</evidence>
<dbReference type="EMBL" id="BLKZ01000001">
    <property type="protein sequence ID" value="GFG88113.1"/>
    <property type="molecule type" value="Genomic_DNA"/>
</dbReference>